<sequence>MSKKDRVVEAIVHLAVKIIVTN</sequence>
<accession>A0A382ZSA8</accession>
<name>A0A382ZSA8_9ZZZZ</name>
<proteinExistence type="predicted"/>
<protein>
    <submittedName>
        <fullName evidence="1">Uncharacterized protein</fullName>
    </submittedName>
</protein>
<dbReference type="AlphaFoldDB" id="A0A382ZSA8"/>
<dbReference type="EMBL" id="UINC01186193">
    <property type="protein sequence ID" value="SVD98303.1"/>
    <property type="molecule type" value="Genomic_DNA"/>
</dbReference>
<organism evidence="1">
    <name type="scientific">marine metagenome</name>
    <dbReference type="NCBI Taxonomy" id="408172"/>
    <lineage>
        <taxon>unclassified sequences</taxon>
        <taxon>metagenomes</taxon>
        <taxon>ecological metagenomes</taxon>
    </lineage>
</organism>
<evidence type="ECO:0000313" key="1">
    <source>
        <dbReference type="EMBL" id="SVD98303.1"/>
    </source>
</evidence>
<reference evidence="1" key="1">
    <citation type="submission" date="2018-05" db="EMBL/GenBank/DDBJ databases">
        <authorList>
            <person name="Lanie J.A."/>
            <person name="Ng W.-L."/>
            <person name="Kazmierczak K.M."/>
            <person name="Andrzejewski T.M."/>
            <person name="Davidsen T.M."/>
            <person name="Wayne K.J."/>
            <person name="Tettelin H."/>
            <person name="Glass J.I."/>
            <person name="Rusch D."/>
            <person name="Podicherti R."/>
            <person name="Tsui H.-C.T."/>
            <person name="Winkler M.E."/>
        </authorList>
    </citation>
    <scope>NUCLEOTIDE SEQUENCE</scope>
</reference>
<feature type="non-terminal residue" evidence="1">
    <location>
        <position position="22"/>
    </location>
</feature>
<gene>
    <name evidence="1" type="ORF">METZ01_LOCUS451157</name>
</gene>